<evidence type="ECO:0000313" key="2">
    <source>
        <dbReference type="EMBL" id="EHN12611.1"/>
    </source>
</evidence>
<accession>H0E136</accession>
<keyword evidence="3" id="KW-1185">Reference proteome</keyword>
<comment type="caution">
    <text evidence="2">The sequence shown here is derived from an EMBL/GenBank/DDBJ whole genome shotgun (WGS) entry which is preliminary data.</text>
</comment>
<dbReference type="EMBL" id="AGUD01000017">
    <property type="protein sequence ID" value="EHN12611.1"/>
    <property type="molecule type" value="Genomic_DNA"/>
</dbReference>
<evidence type="ECO:0000256" key="1">
    <source>
        <dbReference type="SAM" id="MobiDB-lite"/>
    </source>
</evidence>
<protein>
    <submittedName>
        <fullName evidence="2">Uncharacterized protein</fullName>
    </submittedName>
</protein>
<evidence type="ECO:0000313" key="3">
    <source>
        <dbReference type="Proteomes" id="UP000005143"/>
    </source>
</evidence>
<organism evidence="2 3">
    <name type="scientific">Patulibacter medicamentivorans</name>
    <dbReference type="NCBI Taxonomy" id="1097667"/>
    <lineage>
        <taxon>Bacteria</taxon>
        <taxon>Bacillati</taxon>
        <taxon>Actinomycetota</taxon>
        <taxon>Thermoleophilia</taxon>
        <taxon>Solirubrobacterales</taxon>
        <taxon>Patulibacteraceae</taxon>
        <taxon>Patulibacter</taxon>
    </lineage>
</organism>
<feature type="region of interest" description="Disordered" evidence="1">
    <location>
        <begin position="133"/>
        <end position="157"/>
    </location>
</feature>
<reference evidence="2 3" key="1">
    <citation type="journal article" date="2013" name="Biodegradation">
        <title>Quantitative proteomic analysis of ibuprofen-degrading Patulibacter sp. strain I11.</title>
        <authorList>
            <person name="Almeida B."/>
            <person name="Kjeldal H."/>
            <person name="Lolas I."/>
            <person name="Knudsen A.D."/>
            <person name="Carvalho G."/>
            <person name="Nielsen K.L."/>
            <person name="Barreto Crespo M.T."/>
            <person name="Stensballe A."/>
            <person name="Nielsen J.L."/>
        </authorList>
    </citation>
    <scope>NUCLEOTIDE SEQUENCE [LARGE SCALE GENOMIC DNA]</scope>
    <source>
        <strain evidence="2 3">I11</strain>
    </source>
</reference>
<sequence>MGIGLAIAIASIVLVQTGCNTGSEKVVRDGRLQLTLREYSVEPRSIRMAAGPVRIEARNVGKLLHRVRIVSDDDKRGNRRSVFWQDKRQPPLRPGTSSVPATICLGPGRYRIISAQPGDEELGAVADLRVDGPAPTCRPLVGRKRAGSSGEDTGGGE</sequence>
<feature type="region of interest" description="Disordered" evidence="1">
    <location>
        <begin position="80"/>
        <end position="100"/>
    </location>
</feature>
<proteinExistence type="predicted"/>
<dbReference type="AlphaFoldDB" id="H0E136"/>
<name>H0E136_9ACTN</name>
<dbReference type="Proteomes" id="UP000005143">
    <property type="component" value="Unassembled WGS sequence"/>
</dbReference>
<gene>
    <name evidence="2" type="ORF">PAI11_04950</name>
</gene>